<dbReference type="RefSeq" id="WP_072303562.1">
    <property type="nucleotide sequence ID" value="NZ_FPIY01000002.1"/>
</dbReference>
<dbReference type="AlphaFoldDB" id="A0A1K1PJK0"/>
<name>A0A1K1PJK0_9FLAO</name>
<dbReference type="OrthoDB" id="983172at2"/>
<evidence type="ECO:0000313" key="2">
    <source>
        <dbReference type="EMBL" id="SFW47796.1"/>
    </source>
</evidence>
<proteinExistence type="predicted"/>
<reference evidence="3" key="1">
    <citation type="submission" date="2016-11" db="EMBL/GenBank/DDBJ databases">
        <authorList>
            <person name="Varghese N."/>
            <person name="Submissions S."/>
        </authorList>
    </citation>
    <scope>NUCLEOTIDE SEQUENCE [LARGE SCALE GENOMIC DNA]</scope>
    <source>
        <strain evidence="3">DSM 24786</strain>
    </source>
</reference>
<keyword evidence="1" id="KW-0472">Membrane</keyword>
<dbReference type="STRING" id="76595.SAMN05660313_01934"/>
<gene>
    <name evidence="2" type="ORF">SAMN05660313_01934</name>
</gene>
<evidence type="ECO:0000313" key="3">
    <source>
        <dbReference type="Proteomes" id="UP000183257"/>
    </source>
</evidence>
<sequence>MIEKEDDTKDLRFYSQKSIATATFIGGPLAAGYLIRENYLSLNKPDEGKKSLLIGFVATVLLFTGIFMIPEAIIEKVPSYVIPAIYTAIIYLIVEKIHGKILNKHKENENNFYSGWRAAGVGFVSLIVLLIGIFGYAYLSVGGDEFEKYDAEIAKFSKNETESLIFFEHYDTETDNSLLQELENSTIPKWEENIEIIKNSNTIENLPSELLEQNKILLKYSELRLKAFELYKKAIKEDTTIYEQQLEQIHLKINEQIEKLNS</sequence>
<protein>
    <submittedName>
        <fullName evidence="2">Uncharacterized protein</fullName>
    </submittedName>
</protein>
<evidence type="ECO:0000256" key="1">
    <source>
        <dbReference type="SAM" id="Phobius"/>
    </source>
</evidence>
<dbReference type="EMBL" id="FPIY01000002">
    <property type="protein sequence ID" value="SFW47796.1"/>
    <property type="molecule type" value="Genomic_DNA"/>
</dbReference>
<organism evidence="2 3">
    <name type="scientific">Cellulophaga fucicola</name>
    <dbReference type="NCBI Taxonomy" id="76595"/>
    <lineage>
        <taxon>Bacteria</taxon>
        <taxon>Pseudomonadati</taxon>
        <taxon>Bacteroidota</taxon>
        <taxon>Flavobacteriia</taxon>
        <taxon>Flavobacteriales</taxon>
        <taxon>Flavobacteriaceae</taxon>
        <taxon>Cellulophaga</taxon>
    </lineage>
</organism>
<feature type="transmembrane region" description="Helical" evidence="1">
    <location>
        <begin position="52"/>
        <end position="74"/>
    </location>
</feature>
<keyword evidence="1" id="KW-1133">Transmembrane helix</keyword>
<keyword evidence="1" id="KW-0812">Transmembrane</keyword>
<feature type="transmembrane region" description="Helical" evidence="1">
    <location>
        <begin position="118"/>
        <end position="139"/>
    </location>
</feature>
<keyword evidence="3" id="KW-1185">Reference proteome</keyword>
<feature type="transmembrane region" description="Helical" evidence="1">
    <location>
        <begin position="80"/>
        <end position="97"/>
    </location>
</feature>
<dbReference type="Proteomes" id="UP000183257">
    <property type="component" value="Unassembled WGS sequence"/>
</dbReference>
<accession>A0A1K1PJK0</accession>